<keyword evidence="6" id="KW-1185">Reference proteome</keyword>
<dbReference type="GO" id="GO:0000272">
    <property type="term" value="P:polysaccharide catabolic process"/>
    <property type="evidence" value="ECO:0007669"/>
    <property type="project" value="InterPro"/>
</dbReference>
<dbReference type="InterPro" id="IPR051923">
    <property type="entry name" value="Glycosyl_Hydrolase_39"/>
</dbReference>
<protein>
    <recommendedName>
        <fullName evidence="4">Glycoside hydrolase family 5 domain-containing protein</fullName>
    </recommendedName>
</protein>
<dbReference type="EMBL" id="CP011309">
    <property type="protein sequence ID" value="AKF26095.1"/>
    <property type="molecule type" value="Genomic_DNA"/>
</dbReference>
<dbReference type="PATRIC" id="fig|92706.3.peg.40"/>
<evidence type="ECO:0000313" key="6">
    <source>
        <dbReference type="Proteomes" id="UP000034037"/>
    </source>
</evidence>
<feature type="domain" description="Glycoside hydrolase family 5" evidence="4">
    <location>
        <begin position="61"/>
        <end position="300"/>
    </location>
</feature>
<dbReference type="InterPro" id="IPR017853">
    <property type="entry name" value="GH"/>
</dbReference>
<name>A0A0F6WPA2_9CORY</name>
<dbReference type="PANTHER" id="PTHR12631:SF10">
    <property type="entry name" value="BETA-XYLOSIDASE-LIKE PROTEIN-RELATED"/>
    <property type="match status" value="1"/>
</dbReference>
<dbReference type="GO" id="GO:0004553">
    <property type="term" value="F:hydrolase activity, hydrolyzing O-glycosyl compounds"/>
    <property type="evidence" value="ECO:0007669"/>
    <property type="project" value="InterPro"/>
</dbReference>
<organism evidence="5 6">
    <name type="scientific">[Brevibacterium] flavum</name>
    <dbReference type="NCBI Taxonomy" id="92706"/>
    <lineage>
        <taxon>Bacteria</taxon>
        <taxon>Bacillati</taxon>
        <taxon>Actinomycetota</taxon>
        <taxon>Actinomycetes</taxon>
        <taxon>Mycobacteriales</taxon>
        <taxon>Corynebacteriaceae</taxon>
        <taxon>Corynebacterium</taxon>
    </lineage>
</organism>
<keyword evidence="2 3" id="KW-0326">Glycosidase</keyword>
<evidence type="ECO:0000256" key="2">
    <source>
        <dbReference type="ARBA" id="ARBA00023295"/>
    </source>
</evidence>
<dbReference type="Gene3D" id="3.20.20.80">
    <property type="entry name" value="Glycosidases"/>
    <property type="match status" value="1"/>
</dbReference>
<gene>
    <name evidence="5" type="ORF">YH66_00205</name>
</gene>
<proteinExistence type="inferred from homology"/>
<evidence type="ECO:0000256" key="3">
    <source>
        <dbReference type="RuleBase" id="RU361153"/>
    </source>
</evidence>
<accession>A0A0F6WPA2</accession>
<dbReference type="Pfam" id="PF00150">
    <property type="entry name" value="Cellulase"/>
    <property type="match status" value="1"/>
</dbReference>
<reference evidence="5 6" key="1">
    <citation type="submission" date="2015-04" db="EMBL/GenBank/DDBJ databases">
        <title>Complete Genome Sequence of Brevibacterium flavum ATCC 15168.</title>
        <authorList>
            <person name="Ahn J."/>
            <person name="Park G."/>
            <person name="Jeon W."/>
            <person name="Jang Y."/>
            <person name="Jang M."/>
            <person name="Lee H."/>
            <person name="Lee H."/>
        </authorList>
    </citation>
    <scope>NUCLEOTIDE SEQUENCE [LARGE SCALE GENOMIC DNA]</scope>
    <source>
        <strain evidence="5 6">ATCC 15168</strain>
    </source>
</reference>
<dbReference type="InterPro" id="IPR001547">
    <property type="entry name" value="Glyco_hydro_5"/>
</dbReference>
<dbReference type="Proteomes" id="UP000034037">
    <property type="component" value="Chromosome"/>
</dbReference>
<sequence length="369" mass="41263">MGFLHPRDRAWRVTLLILLAITLIVGVIGRAVVVSLENDEQVTQVERLYRCDSLGIAGPMSWENMTIEEFQVMVQEMADIGAAWIRIGVIWRDVEPSRGNFEWDGLDQRLQLAVDAGLRPLLLIHTTPSWIDDVGEVGNGTAQEYARFSEEVAKRYHDQAEGYEIWNEPNLDRFWPEPSPESYAELLTATAPLLRQIDPDAEIVAAGLAPAASIEGYSVTIEDFLRGLYDLDALQDVTAIGIHPYSYPEMPSGNSSWNTFAQLPRIQAIMHSYGDREREIWLTEYGAPSEGNGGVGIEMQSDMIVEALQMTEDGDNFGPIFIYTMYDINFDPGDREAHFGLLYGPGNPKPAFSALREAAERCCLLSDLE</sequence>
<evidence type="ECO:0000256" key="1">
    <source>
        <dbReference type="ARBA" id="ARBA00022801"/>
    </source>
</evidence>
<dbReference type="AlphaFoldDB" id="A0A0F6WPA2"/>
<comment type="similarity">
    <text evidence="3">Belongs to the glycosyl hydrolase 5 (cellulase A) family.</text>
</comment>
<dbReference type="PANTHER" id="PTHR12631">
    <property type="entry name" value="ALPHA-L-IDURONIDASE"/>
    <property type="match status" value="1"/>
</dbReference>
<dbReference type="SUPFAM" id="SSF51445">
    <property type="entry name" value="(Trans)glycosidases"/>
    <property type="match status" value="1"/>
</dbReference>
<evidence type="ECO:0000313" key="5">
    <source>
        <dbReference type="EMBL" id="AKF26095.1"/>
    </source>
</evidence>
<dbReference type="HOGENOM" id="CLU_041401_2_1_11"/>
<evidence type="ECO:0000259" key="4">
    <source>
        <dbReference type="Pfam" id="PF00150"/>
    </source>
</evidence>
<keyword evidence="1 3" id="KW-0378">Hydrolase</keyword>